<accession>X0YI60</accession>
<evidence type="ECO:0000313" key="3">
    <source>
        <dbReference type="EMBL" id="GAG55595.1"/>
    </source>
</evidence>
<evidence type="ECO:0000256" key="1">
    <source>
        <dbReference type="ARBA" id="ARBA00007637"/>
    </source>
</evidence>
<dbReference type="EMBL" id="BART01004671">
    <property type="protein sequence ID" value="GAG55595.1"/>
    <property type="molecule type" value="Genomic_DNA"/>
</dbReference>
<proteinExistence type="inferred from homology"/>
<feature type="domain" description="NAD-dependent epimerase/dehydratase" evidence="2">
    <location>
        <begin position="4"/>
        <end position="241"/>
    </location>
</feature>
<evidence type="ECO:0000259" key="2">
    <source>
        <dbReference type="Pfam" id="PF01370"/>
    </source>
</evidence>
<dbReference type="CDD" id="cd05256">
    <property type="entry name" value="UDP_AE_SDR_e"/>
    <property type="match status" value="1"/>
</dbReference>
<dbReference type="PANTHER" id="PTHR43000">
    <property type="entry name" value="DTDP-D-GLUCOSE 4,6-DEHYDRATASE-RELATED"/>
    <property type="match status" value="1"/>
</dbReference>
<name>X0YI60_9ZZZZ</name>
<reference evidence="3" key="1">
    <citation type="journal article" date="2014" name="Front. Microbiol.">
        <title>High frequency of phylogenetically diverse reductive dehalogenase-homologous genes in deep subseafloor sedimentary metagenomes.</title>
        <authorList>
            <person name="Kawai M."/>
            <person name="Futagami T."/>
            <person name="Toyoda A."/>
            <person name="Takaki Y."/>
            <person name="Nishi S."/>
            <person name="Hori S."/>
            <person name="Arai W."/>
            <person name="Tsubouchi T."/>
            <person name="Morono Y."/>
            <person name="Uchiyama I."/>
            <person name="Ito T."/>
            <person name="Fujiyama A."/>
            <person name="Inagaki F."/>
            <person name="Takami H."/>
        </authorList>
    </citation>
    <scope>NUCLEOTIDE SEQUENCE</scope>
    <source>
        <strain evidence="3">Expedition CK06-06</strain>
    </source>
</reference>
<dbReference type="Pfam" id="PF01370">
    <property type="entry name" value="Epimerase"/>
    <property type="match status" value="1"/>
</dbReference>
<dbReference type="AlphaFoldDB" id="X0YI60"/>
<comment type="caution">
    <text evidence="3">The sequence shown here is derived from an EMBL/GenBank/DDBJ whole genome shotgun (WGS) entry which is preliminary data.</text>
</comment>
<organism evidence="3">
    <name type="scientific">marine sediment metagenome</name>
    <dbReference type="NCBI Taxonomy" id="412755"/>
    <lineage>
        <taxon>unclassified sequences</taxon>
        <taxon>metagenomes</taxon>
        <taxon>ecological metagenomes</taxon>
    </lineage>
</organism>
<dbReference type="Gene3D" id="3.90.25.10">
    <property type="entry name" value="UDP-galactose 4-epimerase, domain 1"/>
    <property type="match status" value="1"/>
</dbReference>
<dbReference type="InterPro" id="IPR036291">
    <property type="entry name" value="NAD(P)-bd_dom_sf"/>
</dbReference>
<dbReference type="InterPro" id="IPR001509">
    <property type="entry name" value="Epimerase_deHydtase"/>
</dbReference>
<protein>
    <recommendedName>
        <fullName evidence="2">NAD-dependent epimerase/dehydratase domain-containing protein</fullName>
    </recommendedName>
</protein>
<comment type="similarity">
    <text evidence="1">Belongs to the NAD(P)-dependent epimerase/dehydratase family.</text>
</comment>
<dbReference type="SUPFAM" id="SSF51735">
    <property type="entry name" value="NAD(P)-binding Rossmann-fold domains"/>
    <property type="match status" value="1"/>
</dbReference>
<sequence>MKYLVTGGAGFIGSNIVKKLLENGEKVRVLDNFATGKRENLFPSRDSKNFKLYEGDLRSFHIVRNAVKGVDYILHQGALPSVPRSINDPITTNDVNILGTLNILEAAKEFGVKRVVYASSSSVYGNSEKLPKIEDMPVAPLSPYAISKYTAERYCQIYYKIYGLETICLRYFNIFGLGQDPTSQYSAVIPKFVKLMKEDKQPVIYGDGTQSRDFTYVDNVVEANLLACIAKNVAGEVFNIACGKRYTVLQLAEIINKILVKNIDPVFEKERVGDVK</sequence>
<feature type="non-terminal residue" evidence="3">
    <location>
        <position position="276"/>
    </location>
</feature>
<gene>
    <name evidence="3" type="ORF">S01H4_11513</name>
</gene>
<dbReference type="Gene3D" id="3.40.50.720">
    <property type="entry name" value="NAD(P)-binding Rossmann-like Domain"/>
    <property type="match status" value="1"/>
</dbReference>